<feature type="domain" description="DUF4132" evidence="2">
    <location>
        <begin position="961"/>
        <end position="1147"/>
    </location>
</feature>
<organism evidence="3 4">
    <name type="scientific">Intestinirhabdus alba</name>
    <dbReference type="NCBI Taxonomy" id="2899544"/>
    <lineage>
        <taxon>Bacteria</taxon>
        <taxon>Pseudomonadati</taxon>
        <taxon>Pseudomonadota</taxon>
        <taxon>Gammaproteobacteria</taxon>
        <taxon>Enterobacterales</taxon>
        <taxon>Enterobacteriaceae</taxon>
        <taxon>Intestinirhabdus</taxon>
    </lineage>
</organism>
<evidence type="ECO:0000313" key="4">
    <source>
        <dbReference type="Proteomes" id="UP000477739"/>
    </source>
</evidence>
<evidence type="ECO:0000259" key="2">
    <source>
        <dbReference type="Pfam" id="PF13569"/>
    </source>
</evidence>
<sequence>MTEKTRKGYVEDKASEQPPVAGQPSPPPAPSGLTPPWLADDAQLALSLKKGKQPLSHRRWPGEPVPPVTESRFQRLNSEMLSRYQPVQPLVWSYEACLPEWQQAIAQAIRWTEAEAADDSLTPLAMAALTRLWKSDGSELQDEIVQRYGIEYATEVVLARQNIAVWQQTYCPPHIAFSHPDQSKNNFSSDACNDFDLRLRKHLSLAEDRIWQRCADRLVAALPAVPLYRQPFIALLLPERPEVANAVAARCAGPRNLPSREWLKAVATDPAALASLERDRELDIFTDRAGSEVICENRHGYAACAALLREQGIAAISRLTPYAHREGCGSLVGQINHPQAIRLLLLAADKSKAAWLRVERFARKFPEAALAALAELLALPEPPPWPGDRPVDNKQLQAREERWRTLLQTLLARDPQLAGRVRPWLSDRALKQLTPRPQSSPSLVAASKDLPAILLTPPWRREKKKAAIPRFDLPALEVPPQERWLPGEQEALAAQRPARYFNNLPFAERLRLKGGYRLLKELGFEEEAWFFKQVILEGRVDDFVQASSSQEPALLAGEAALAAGDGAALIQAWRQHLKHSDFSTSTWNLWLLAHLPRRMALECWHAIHEEGFNHVGADYLFSVLGLDALPTLPLALQRQPHLLFPVLIHFGATTLAQPVARAWLRLQAHSLLARQWLLQWPEHAAVALIPLAFGKAGEDREAAINALRLLYQQGHAGLLQAVTRRWDAPQLWPALEQWLNQTPQDHYPARIPKAPDFWQPARWRRPRLKSNDRPLPDEALEIIGEMLRFSRGDRVYCGLKEVKAACQPQTLAAFAWDMFSAWQNAAAPSKENWVFPALWYFGDESTVRDLTPLILAWPQESKSARAASGLNVLARIGSDMALLQLHHIAGRAKSRPLRESAARYLQEAAKARGLSAAQLEDRLTPTLGLDDPQALTFDFGPRRFTVKFNESLQPIVYDQQGVRQKALPRLRAEDDPTRGAEALARLKGLKKDAAQVAKRLLPHLENALRYARRWSLSEFQALFIDHPLTRHLTPRLLWGLYAPEEPQRLLRAFRVAAEGEFCDEHDEPFTLPPEALTGLVHPLEMDAASRAAFGQIFADYELIPPFRQLARCTVQLTPEEAQGCRLERWQGKTTTSGQLLGLRAWGWRQSSELSFCYPLPPYQLILQISPGLNYYQVDARQKQEFQSITLYRDGKPAPFSPLSPRALSEALSAAEIIFRERSAT</sequence>
<proteinExistence type="predicted"/>
<dbReference type="AlphaFoldDB" id="A0A6L6IPW1"/>
<dbReference type="Pfam" id="PF13569">
    <property type="entry name" value="DUF4132"/>
    <property type="match status" value="1"/>
</dbReference>
<evidence type="ECO:0000256" key="1">
    <source>
        <dbReference type="SAM" id="MobiDB-lite"/>
    </source>
</evidence>
<evidence type="ECO:0000313" key="3">
    <source>
        <dbReference type="EMBL" id="MTH47954.1"/>
    </source>
</evidence>
<dbReference type="Proteomes" id="UP000477739">
    <property type="component" value="Unassembled WGS sequence"/>
</dbReference>
<feature type="region of interest" description="Disordered" evidence="1">
    <location>
        <begin position="1"/>
        <end position="38"/>
    </location>
</feature>
<reference evidence="3 4" key="1">
    <citation type="submission" date="2019-11" db="EMBL/GenBank/DDBJ databases">
        <title>Escherichia alba sp. nov. isolated from the gut of plastic-eating superworms Zophobas atratus.</title>
        <authorList>
            <person name="Yang Y."/>
        </authorList>
    </citation>
    <scope>NUCLEOTIDE SEQUENCE [LARGE SCALE GENOMIC DNA]</scope>
    <source>
        <strain evidence="4">BIT-B35</strain>
    </source>
</reference>
<accession>A0A6L6IPW1</accession>
<comment type="caution">
    <text evidence="3">The sequence shown here is derived from an EMBL/GenBank/DDBJ whole genome shotgun (WGS) entry which is preliminary data.</text>
</comment>
<dbReference type="EMBL" id="WMJZ01000026">
    <property type="protein sequence ID" value="MTH47954.1"/>
    <property type="molecule type" value="Genomic_DNA"/>
</dbReference>
<name>A0A6L6IPW1_9ENTR</name>
<gene>
    <name evidence="3" type="ORF">GJV78_17095</name>
</gene>
<protein>
    <submittedName>
        <fullName evidence="3">DUF4132 domain-containing protein</fullName>
    </submittedName>
</protein>
<dbReference type="InterPro" id="IPR025406">
    <property type="entry name" value="DUF4132"/>
</dbReference>
<keyword evidence="4" id="KW-1185">Reference proteome</keyword>
<feature type="compositionally biased region" description="Basic and acidic residues" evidence="1">
    <location>
        <begin position="1"/>
        <end position="15"/>
    </location>
</feature>